<dbReference type="GeneID" id="36395694"/>
<sequence>MKAQNVTGVTSVACHPGITSTNLSAAPGAEGSWFSRLLWKIGDHLPLSQNSLMAAKTDSDTPAEASMLEIEQIEHWIAMRDPVGLLKLIDSGDQSLRSISTLLVQIVMKKQTYVDVERLKTMLFLDWFDSLKSDEDVKNLLRRSGLDTSRSIFCLNSFKEFCMNKADLIKPTLSENVPTPADNTIGHDSNYESSLLAAYETSLANYNEKNPNMQLRLPAILRAVSDKSELAARTQSAKLSSSYAESDTQLDIQEALRQQCSDLNFRKRDA</sequence>
<dbReference type="RefSeq" id="XP_024586868.1">
    <property type="nucleotide sequence ID" value="XM_024718312.1"/>
</dbReference>
<evidence type="ECO:0000313" key="2">
    <source>
        <dbReference type="Proteomes" id="UP000054928"/>
    </source>
</evidence>
<reference evidence="2" key="1">
    <citation type="submission" date="2014-09" db="EMBL/GenBank/DDBJ databases">
        <authorList>
            <person name="Sharma Rahul"/>
            <person name="Thines Marco"/>
        </authorList>
    </citation>
    <scope>NUCLEOTIDE SEQUENCE [LARGE SCALE GENOMIC DNA]</scope>
</reference>
<accession>A0A0N7L8Q1</accession>
<dbReference type="Proteomes" id="UP000054928">
    <property type="component" value="Unassembled WGS sequence"/>
</dbReference>
<dbReference type="EMBL" id="CCYD01000116">
    <property type="protein sequence ID" value="CEG50499.1"/>
    <property type="molecule type" value="Genomic_DNA"/>
</dbReference>
<proteinExistence type="predicted"/>
<dbReference type="OrthoDB" id="60138at2759"/>
<organism evidence="1 2">
    <name type="scientific">Plasmopara halstedii</name>
    <name type="common">Downy mildew of sunflower</name>
    <dbReference type="NCBI Taxonomy" id="4781"/>
    <lineage>
        <taxon>Eukaryota</taxon>
        <taxon>Sar</taxon>
        <taxon>Stramenopiles</taxon>
        <taxon>Oomycota</taxon>
        <taxon>Peronosporomycetes</taxon>
        <taxon>Peronosporales</taxon>
        <taxon>Peronosporaceae</taxon>
        <taxon>Plasmopara</taxon>
    </lineage>
</organism>
<name>A0A0N7L8Q1_PLAHL</name>
<keyword evidence="2" id="KW-1185">Reference proteome</keyword>
<evidence type="ECO:0000313" key="1">
    <source>
        <dbReference type="EMBL" id="CEG50499.1"/>
    </source>
</evidence>
<protein>
    <submittedName>
        <fullName evidence="1">Uncharacterized protein</fullName>
    </submittedName>
</protein>
<dbReference type="AlphaFoldDB" id="A0A0N7L8Q1"/>